<evidence type="ECO:0000313" key="2">
    <source>
        <dbReference type="Proteomes" id="UP000485058"/>
    </source>
</evidence>
<name>A0A699ZTI4_HAELA</name>
<dbReference type="EMBL" id="BLLF01002980">
    <property type="protein sequence ID" value="GFH25983.1"/>
    <property type="molecule type" value="Genomic_DNA"/>
</dbReference>
<proteinExistence type="predicted"/>
<keyword evidence="2" id="KW-1185">Reference proteome</keyword>
<evidence type="ECO:0000313" key="1">
    <source>
        <dbReference type="EMBL" id="GFH25983.1"/>
    </source>
</evidence>
<dbReference type="Proteomes" id="UP000485058">
    <property type="component" value="Unassembled WGS sequence"/>
</dbReference>
<accession>A0A699ZTI4</accession>
<reference evidence="1 2" key="1">
    <citation type="submission" date="2020-02" db="EMBL/GenBank/DDBJ databases">
        <title>Draft genome sequence of Haematococcus lacustris strain NIES-144.</title>
        <authorList>
            <person name="Morimoto D."/>
            <person name="Nakagawa S."/>
            <person name="Yoshida T."/>
            <person name="Sawayama S."/>
        </authorList>
    </citation>
    <scope>NUCLEOTIDE SEQUENCE [LARGE SCALE GENOMIC DNA]</scope>
    <source>
        <strain evidence="1 2">NIES-144</strain>
    </source>
</reference>
<gene>
    <name evidence="1" type="ORF">HaLaN_24045</name>
</gene>
<dbReference type="AlphaFoldDB" id="A0A699ZTI4"/>
<sequence>MQVAVGARAVAGAINIHASVSAGSSRAVTERRAASGRQHQVHIMRAASGSQQQASRKRQAAGRAQLWVTLPKLHISPADCCISSNRTAGGCTRISCARTSPPTLCPSQQFKLSFPPSAGRGP</sequence>
<comment type="caution">
    <text evidence="1">The sequence shown here is derived from an EMBL/GenBank/DDBJ whole genome shotgun (WGS) entry which is preliminary data.</text>
</comment>
<protein>
    <submittedName>
        <fullName evidence="1">Uncharacterized protein</fullName>
    </submittedName>
</protein>
<organism evidence="1 2">
    <name type="scientific">Haematococcus lacustris</name>
    <name type="common">Green alga</name>
    <name type="synonym">Haematococcus pluvialis</name>
    <dbReference type="NCBI Taxonomy" id="44745"/>
    <lineage>
        <taxon>Eukaryota</taxon>
        <taxon>Viridiplantae</taxon>
        <taxon>Chlorophyta</taxon>
        <taxon>core chlorophytes</taxon>
        <taxon>Chlorophyceae</taxon>
        <taxon>CS clade</taxon>
        <taxon>Chlamydomonadales</taxon>
        <taxon>Haematococcaceae</taxon>
        <taxon>Haematococcus</taxon>
    </lineage>
</organism>